<proteinExistence type="predicted"/>
<dbReference type="OrthoDB" id="342114at2"/>
<protein>
    <submittedName>
        <fullName evidence="1">Uncharacterized protein</fullName>
    </submittedName>
</protein>
<comment type="caution">
    <text evidence="1">The sequence shown here is derived from an EMBL/GenBank/DDBJ whole genome shotgun (WGS) entry which is preliminary data.</text>
</comment>
<reference evidence="1 2" key="2">
    <citation type="submission" date="2020-03" db="EMBL/GenBank/DDBJ databases">
        <title>Chryseoglobus sp. isolated from a deep-sea seamount.</title>
        <authorList>
            <person name="Zhang D.-C."/>
        </authorList>
    </citation>
    <scope>NUCLEOTIDE SEQUENCE [LARGE SCALE GENOMIC DNA]</scope>
    <source>
        <strain evidence="1 2">KN1116</strain>
    </source>
</reference>
<accession>A0A9E5JLG1</accession>
<evidence type="ECO:0000313" key="2">
    <source>
        <dbReference type="Proteomes" id="UP000818266"/>
    </source>
</evidence>
<dbReference type="AlphaFoldDB" id="A0A9E5JLG1"/>
<keyword evidence="2" id="KW-1185">Reference proteome</keyword>
<dbReference type="EMBL" id="VIKT02000007">
    <property type="protein sequence ID" value="NHF62740.1"/>
    <property type="molecule type" value="Genomic_DNA"/>
</dbReference>
<sequence>MDVVTFDRVFSESDALTPGWWGIDLIVNGVRLADLARVVETPSAVAAGQPDLAGSYAGLDGPWLWPSRHYLGEPEEQWFFDGDTTLLGCTCSVAGCWPLTARVEVDETTVRWCGFRMGHRDWDLRALGPFEFDRDQYERALGRPASDPAK</sequence>
<dbReference type="RefSeq" id="WP_152583337.1">
    <property type="nucleotide sequence ID" value="NZ_JAVJPO010000024.1"/>
</dbReference>
<dbReference type="Proteomes" id="UP000818266">
    <property type="component" value="Unassembled WGS sequence"/>
</dbReference>
<evidence type="ECO:0000313" key="1">
    <source>
        <dbReference type="EMBL" id="NHF62740.1"/>
    </source>
</evidence>
<gene>
    <name evidence="1" type="ORF">FK219_005745</name>
</gene>
<name>A0A9E5JLG1_9MICO</name>
<organism evidence="1 2">
    <name type="scientific">Microcella pacifica</name>
    <dbReference type="NCBI Taxonomy" id="2591847"/>
    <lineage>
        <taxon>Bacteria</taxon>
        <taxon>Bacillati</taxon>
        <taxon>Actinomycetota</taxon>
        <taxon>Actinomycetes</taxon>
        <taxon>Micrococcales</taxon>
        <taxon>Microbacteriaceae</taxon>
        <taxon>Microcella</taxon>
    </lineage>
</organism>
<reference evidence="1 2" key="1">
    <citation type="submission" date="2019-06" db="EMBL/GenBank/DDBJ databases">
        <authorList>
            <person name="De-Chao Zhang Q."/>
        </authorList>
    </citation>
    <scope>NUCLEOTIDE SEQUENCE [LARGE SCALE GENOMIC DNA]</scope>
    <source>
        <strain evidence="1 2">KN1116</strain>
    </source>
</reference>